<name>A0A160P0I3_STRLU</name>
<feature type="domain" description="DSBA-like thioredoxin" evidence="1">
    <location>
        <begin position="13"/>
        <end position="199"/>
    </location>
</feature>
<dbReference type="PANTHER" id="PTHR13887">
    <property type="entry name" value="GLUTATHIONE S-TRANSFERASE KAPPA"/>
    <property type="match status" value="1"/>
</dbReference>
<evidence type="ECO:0000313" key="3">
    <source>
        <dbReference type="Proteomes" id="UP000217676"/>
    </source>
</evidence>
<protein>
    <submittedName>
        <fullName evidence="2">Isomerase</fullName>
    </submittedName>
</protein>
<dbReference type="GO" id="GO:0016491">
    <property type="term" value="F:oxidoreductase activity"/>
    <property type="evidence" value="ECO:0007669"/>
    <property type="project" value="InterPro"/>
</dbReference>
<dbReference type="Proteomes" id="UP000217676">
    <property type="component" value="Chromosome"/>
</dbReference>
<evidence type="ECO:0000313" key="2">
    <source>
        <dbReference type="EMBL" id="BAU83790.1"/>
    </source>
</evidence>
<dbReference type="SUPFAM" id="SSF52833">
    <property type="entry name" value="Thioredoxin-like"/>
    <property type="match status" value="1"/>
</dbReference>
<dbReference type="GO" id="GO:0016853">
    <property type="term" value="F:isomerase activity"/>
    <property type="evidence" value="ECO:0007669"/>
    <property type="project" value="UniProtKB-KW"/>
</dbReference>
<keyword evidence="3" id="KW-1185">Reference proteome</keyword>
<organism evidence="2 3">
    <name type="scientific">Streptomyces laurentii</name>
    <dbReference type="NCBI Taxonomy" id="39478"/>
    <lineage>
        <taxon>Bacteria</taxon>
        <taxon>Bacillati</taxon>
        <taxon>Actinomycetota</taxon>
        <taxon>Actinomycetes</taxon>
        <taxon>Kitasatosporales</taxon>
        <taxon>Streptomycetaceae</taxon>
        <taxon>Streptomyces</taxon>
    </lineage>
</organism>
<dbReference type="AlphaFoldDB" id="A0A160P0I3"/>
<keyword evidence="2" id="KW-0413">Isomerase</keyword>
<evidence type="ECO:0000259" key="1">
    <source>
        <dbReference type="Pfam" id="PF01323"/>
    </source>
</evidence>
<proteinExistence type="predicted"/>
<dbReference type="EMBL" id="AP017424">
    <property type="protein sequence ID" value="BAU83790.1"/>
    <property type="molecule type" value="Genomic_DNA"/>
</dbReference>
<dbReference type="InterPro" id="IPR036249">
    <property type="entry name" value="Thioredoxin-like_sf"/>
</dbReference>
<dbReference type="KEGG" id="slau:SLA_2873"/>
<dbReference type="RefSeq" id="WP_359875984.1">
    <property type="nucleotide sequence ID" value="NZ_JBEYHT010000016.1"/>
</dbReference>
<dbReference type="CDD" id="cd03024">
    <property type="entry name" value="DsbA_FrnE"/>
    <property type="match status" value="1"/>
</dbReference>
<gene>
    <name evidence="2" type="ORF">SLA_2873</name>
</gene>
<dbReference type="Pfam" id="PF01323">
    <property type="entry name" value="DSBA"/>
    <property type="match status" value="1"/>
</dbReference>
<reference evidence="2 3" key="1">
    <citation type="journal article" date="2016" name="Genome Announc.">
        <title>Complete Genome Sequence of Thiostrepton-Producing Streptomyces laurentii ATCC 31255.</title>
        <authorList>
            <person name="Doi K."/>
            <person name="Fujino Y."/>
            <person name="Nagayoshi Y."/>
            <person name="Ohshima T."/>
            <person name="Ogata S."/>
        </authorList>
    </citation>
    <scope>NUCLEOTIDE SEQUENCE [LARGE SCALE GENOMIC DNA]</scope>
    <source>
        <strain evidence="2 3">ATCC 31255</strain>
    </source>
</reference>
<dbReference type="InterPro" id="IPR001853">
    <property type="entry name" value="DSBA-like_thioredoxin_dom"/>
</dbReference>
<dbReference type="PANTHER" id="PTHR13887:SF33">
    <property type="entry name" value="ISOMERASE"/>
    <property type="match status" value="1"/>
</dbReference>
<dbReference type="Gene3D" id="3.40.30.10">
    <property type="entry name" value="Glutaredoxin"/>
    <property type="match status" value="1"/>
</dbReference>
<sequence length="220" mass="24367">MNDNDTRTGTVSIKVWSDYVCPFCMLAEGPLHEATHDLDVEIEWMPFELRPHPTPTLRPEDDYLPAIWARAVYPMARRMGVDITLPTVSPQPYTRLAFEGYQYAAEHGRAAEYTPRMLRAFFQENRDIGRLDVLTDIARELGLDGDGFAQALTAGTYTAAHEEALRTAAAYRVTVAPTLIIGERHRIEGVPSPAQIRKAVLDIQAEQAVAHGAACGIDGC</sequence>
<accession>A0A160P0I3</accession>